<feature type="domain" description="HTH cro/C1-type" evidence="1">
    <location>
        <begin position="15"/>
        <end position="57"/>
    </location>
</feature>
<dbReference type="CDD" id="cd00093">
    <property type="entry name" value="HTH_XRE"/>
    <property type="match status" value="1"/>
</dbReference>
<proteinExistence type="predicted"/>
<reference evidence="2 3" key="1">
    <citation type="submission" date="2013-07" db="EMBL/GenBank/DDBJ databases">
        <title>Comparative Genomic and Metabolomic Analysis of Twelve Strains of Pseudoalteromonas luteoviolacea.</title>
        <authorList>
            <person name="Vynne N.G."/>
            <person name="Mansson M."/>
            <person name="Gram L."/>
        </authorList>
    </citation>
    <scope>NUCLEOTIDE SEQUENCE [LARGE SCALE GENOMIC DNA]</scope>
    <source>
        <strain evidence="2 3">CPMOR-1</strain>
    </source>
</reference>
<accession>A0A167L7S0</accession>
<evidence type="ECO:0000313" key="3">
    <source>
        <dbReference type="Proteomes" id="UP000076486"/>
    </source>
</evidence>
<dbReference type="AlphaFoldDB" id="A0A167L7S0"/>
<organism evidence="2 3">
    <name type="scientific">Pseudoalteromonas luteoviolacea CPMOR-1</name>
    <dbReference type="NCBI Taxonomy" id="1365248"/>
    <lineage>
        <taxon>Bacteria</taxon>
        <taxon>Pseudomonadati</taxon>
        <taxon>Pseudomonadota</taxon>
        <taxon>Gammaproteobacteria</taxon>
        <taxon>Alteromonadales</taxon>
        <taxon>Pseudoalteromonadaceae</taxon>
        <taxon>Pseudoalteromonas</taxon>
    </lineage>
</organism>
<dbReference type="SUPFAM" id="SSF47413">
    <property type="entry name" value="lambda repressor-like DNA-binding domains"/>
    <property type="match status" value="1"/>
</dbReference>
<dbReference type="Gene3D" id="1.10.260.40">
    <property type="entry name" value="lambda repressor-like DNA-binding domains"/>
    <property type="match status" value="1"/>
</dbReference>
<comment type="caution">
    <text evidence="2">The sequence shown here is derived from an EMBL/GenBank/DDBJ whole genome shotgun (WGS) entry which is preliminary data.</text>
</comment>
<dbReference type="InterPro" id="IPR001387">
    <property type="entry name" value="Cro/C1-type_HTH"/>
</dbReference>
<dbReference type="GO" id="GO:0003677">
    <property type="term" value="F:DNA binding"/>
    <property type="evidence" value="ECO:0007669"/>
    <property type="project" value="InterPro"/>
</dbReference>
<dbReference type="RefSeq" id="WP_063367759.1">
    <property type="nucleotide sequence ID" value="NZ_AUYC01000024.1"/>
</dbReference>
<dbReference type="InterPro" id="IPR010982">
    <property type="entry name" value="Lambda_DNA-bd_dom_sf"/>
</dbReference>
<dbReference type="EMBL" id="AUYC01000024">
    <property type="protein sequence ID" value="KZN64047.1"/>
    <property type="molecule type" value="Genomic_DNA"/>
</dbReference>
<dbReference type="Proteomes" id="UP000076486">
    <property type="component" value="Unassembled WGS sequence"/>
</dbReference>
<gene>
    <name evidence="2" type="ORF">N473_15715</name>
</gene>
<name>A0A167L7S0_9GAMM</name>
<evidence type="ECO:0000259" key="1">
    <source>
        <dbReference type="Pfam" id="PF01381"/>
    </source>
</evidence>
<dbReference type="PATRIC" id="fig|1365248.3.peg.2055"/>
<dbReference type="Pfam" id="PF01381">
    <property type="entry name" value="HTH_3"/>
    <property type="match status" value="1"/>
</dbReference>
<protein>
    <recommendedName>
        <fullName evidence="1">HTH cro/C1-type domain-containing protein</fullName>
    </recommendedName>
</protein>
<evidence type="ECO:0000313" key="2">
    <source>
        <dbReference type="EMBL" id="KZN64047.1"/>
    </source>
</evidence>
<sequence length="81" mass="9059">MSNNNKLPLTGGRILRLARLVRQMTLDEVAVAYGGISRDTLSRWERGVTAAPFDDVRGIVEDVLKFKLVELIGVESIHDEH</sequence>